<dbReference type="Proteomes" id="UP000308600">
    <property type="component" value="Unassembled WGS sequence"/>
</dbReference>
<reference evidence="1 2" key="1">
    <citation type="journal article" date="2019" name="Nat. Ecol. Evol.">
        <title>Megaphylogeny resolves global patterns of mushroom evolution.</title>
        <authorList>
            <person name="Varga T."/>
            <person name="Krizsan K."/>
            <person name="Foldi C."/>
            <person name="Dima B."/>
            <person name="Sanchez-Garcia M."/>
            <person name="Sanchez-Ramirez S."/>
            <person name="Szollosi G.J."/>
            <person name="Szarkandi J.G."/>
            <person name="Papp V."/>
            <person name="Albert L."/>
            <person name="Andreopoulos W."/>
            <person name="Angelini C."/>
            <person name="Antonin V."/>
            <person name="Barry K.W."/>
            <person name="Bougher N.L."/>
            <person name="Buchanan P."/>
            <person name="Buyck B."/>
            <person name="Bense V."/>
            <person name="Catcheside P."/>
            <person name="Chovatia M."/>
            <person name="Cooper J."/>
            <person name="Damon W."/>
            <person name="Desjardin D."/>
            <person name="Finy P."/>
            <person name="Geml J."/>
            <person name="Haridas S."/>
            <person name="Hughes K."/>
            <person name="Justo A."/>
            <person name="Karasinski D."/>
            <person name="Kautmanova I."/>
            <person name="Kiss B."/>
            <person name="Kocsube S."/>
            <person name="Kotiranta H."/>
            <person name="LaButti K.M."/>
            <person name="Lechner B.E."/>
            <person name="Liimatainen K."/>
            <person name="Lipzen A."/>
            <person name="Lukacs Z."/>
            <person name="Mihaltcheva S."/>
            <person name="Morgado L.N."/>
            <person name="Niskanen T."/>
            <person name="Noordeloos M.E."/>
            <person name="Ohm R.A."/>
            <person name="Ortiz-Santana B."/>
            <person name="Ovrebo C."/>
            <person name="Racz N."/>
            <person name="Riley R."/>
            <person name="Savchenko A."/>
            <person name="Shiryaev A."/>
            <person name="Soop K."/>
            <person name="Spirin V."/>
            <person name="Szebenyi C."/>
            <person name="Tomsovsky M."/>
            <person name="Tulloss R.E."/>
            <person name="Uehling J."/>
            <person name="Grigoriev I.V."/>
            <person name="Vagvolgyi C."/>
            <person name="Papp T."/>
            <person name="Martin F.M."/>
            <person name="Miettinen O."/>
            <person name="Hibbett D.S."/>
            <person name="Nagy L.G."/>
        </authorList>
    </citation>
    <scope>NUCLEOTIDE SEQUENCE [LARGE SCALE GENOMIC DNA]</scope>
    <source>
        <strain evidence="1 2">NL-1719</strain>
    </source>
</reference>
<evidence type="ECO:0000313" key="1">
    <source>
        <dbReference type="EMBL" id="TFK62056.1"/>
    </source>
</evidence>
<sequence length="576" mass="64724">MHTLNLQDLPTELLQKIFVTNDFPRENLISIARVSRRFNSIAIPAVLALYGIRQPSKQFKACVWCGTAVQLFSEGKRGKVDVLSGLALGFDITEVEELDWRIDAERSYTMDVLFKDYGRLLRILQRLQRIKTASISFEGLNYFSAWAGAAPIGIWRGLMEGILNVLVERGCKSLVIYHGSLVAQIFVKTKKRGESEGVAVMVQRTKNLFGVSTTSPTLEGPTWKMARSKASVPMKLANLSEAARRSSQLQRIHISSCMLLHPPLSHWTYSILATPSLTSLTLCGLEFTALEWEAILSWLAIPLKAKLVELTIERCHRFTTSTATSLIEFIVQLGSLTHLRLGPPFPDVSNPDFKRTLQNFKSKSGVESGDNVQVLPNLVSLEAFSDWIELLLSSSSPSQTQRSNLKSLYIRARTVFFHTYFNHLCPVALPPVLSSPVLLPRGSGLQVTLDLYQADTDSGNLEGYISQLSRSTDMSPEVFEGITHLVLPSWDFTLSLPHYEATCRFFAMWKGLEEVIFAPSTKGGTLKVWEKGDKVTFSAHARKWCPNVKVFWYNHMEHRLTNAEGVVEDRFYVMNI</sequence>
<dbReference type="EMBL" id="ML208609">
    <property type="protein sequence ID" value="TFK62056.1"/>
    <property type="molecule type" value="Genomic_DNA"/>
</dbReference>
<gene>
    <name evidence="1" type="ORF">BDN72DRAFT_849089</name>
</gene>
<proteinExistence type="predicted"/>
<protein>
    <submittedName>
        <fullName evidence="1">Uncharacterized protein</fullName>
    </submittedName>
</protein>
<accession>A0ACD3A8Y3</accession>
<evidence type="ECO:0000313" key="2">
    <source>
        <dbReference type="Proteomes" id="UP000308600"/>
    </source>
</evidence>
<name>A0ACD3A8Y3_9AGAR</name>
<organism evidence="1 2">
    <name type="scientific">Pluteus cervinus</name>
    <dbReference type="NCBI Taxonomy" id="181527"/>
    <lineage>
        <taxon>Eukaryota</taxon>
        <taxon>Fungi</taxon>
        <taxon>Dikarya</taxon>
        <taxon>Basidiomycota</taxon>
        <taxon>Agaricomycotina</taxon>
        <taxon>Agaricomycetes</taxon>
        <taxon>Agaricomycetidae</taxon>
        <taxon>Agaricales</taxon>
        <taxon>Pluteineae</taxon>
        <taxon>Pluteaceae</taxon>
        <taxon>Pluteus</taxon>
    </lineage>
</organism>
<keyword evidence="2" id="KW-1185">Reference proteome</keyword>